<organism evidence="6 7">
    <name type="scientific">Spinacia oleracea</name>
    <name type="common">Spinach</name>
    <dbReference type="NCBI Taxonomy" id="3562"/>
    <lineage>
        <taxon>Eukaryota</taxon>
        <taxon>Viridiplantae</taxon>
        <taxon>Streptophyta</taxon>
        <taxon>Embryophyta</taxon>
        <taxon>Tracheophyta</taxon>
        <taxon>Spermatophyta</taxon>
        <taxon>Magnoliopsida</taxon>
        <taxon>eudicotyledons</taxon>
        <taxon>Gunneridae</taxon>
        <taxon>Pentapetalae</taxon>
        <taxon>Caryophyllales</taxon>
        <taxon>Chenopodiaceae</taxon>
        <taxon>Chenopodioideae</taxon>
        <taxon>Anserineae</taxon>
        <taxon>Spinacia</taxon>
    </lineage>
</organism>
<dbReference type="SUPFAM" id="SSF51197">
    <property type="entry name" value="Clavaminate synthase-like"/>
    <property type="match status" value="1"/>
</dbReference>
<dbReference type="KEGG" id="soe:110789413"/>
<dbReference type="GO" id="GO:0046872">
    <property type="term" value="F:metal ion binding"/>
    <property type="evidence" value="ECO:0007669"/>
    <property type="project" value="UniProtKB-KW"/>
</dbReference>
<feature type="domain" description="Fe2OG dioxygenase" evidence="5">
    <location>
        <begin position="201"/>
        <end position="301"/>
    </location>
</feature>
<dbReference type="InterPro" id="IPR005123">
    <property type="entry name" value="Oxoglu/Fe-dep_dioxygenase_dom"/>
</dbReference>
<comment type="similarity">
    <text evidence="1 4">Belongs to the iron/ascorbate-dependent oxidoreductase family.</text>
</comment>
<keyword evidence="2 4" id="KW-0479">Metal-binding</keyword>
<dbReference type="PROSITE" id="PS51471">
    <property type="entry name" value="FE2OG_OXY"/>
    <property type="match status" value="1"/>
</dbReference>
<dbReference type="Gene3D" id="2.60.120.330">
    <property type="entry name" value="B-lactam Antibiotic, Isopenicillin N Synthase, Chain"/>
    <property type="match status" value="1"/>
</dbReference>
<dbReference type="InterPro" id="IPR050295">
    <property type="entry name" value="Plant_2OG-oxidoreductases"/>
</dbReference>
<sequence>MTQVVPLTKQELASKLVQEIAKKGDEIPEEYLRKDGFPEAIDAPDLWRGKLLIDFSLLSSYSATELAKLRSALSQWGCFQVINHGIDISFLEELIEVSKQFFALPLEEKLKCSAADDIVQGYGTDSAYSGSQTPNWNDRLFLFLHPKERLRHECWPQKPEKLREMIVEYSKKISTVNKVICKAMSRSLGLEENCLEFGKHGPAMARLNLYPPCPYPERVLGAKPHADHTVITYLFPEKEVEGLQILKDDQWYKVSVIPDALFINFGELGEAMTNGVFKSAVHRVGTNSEKDRISAVMFFNPDDEEVEPLSELISAHKPQLYRKFNMKEYRPKIYESFRLGLRPLHGFQV</sequence>
<evidence type="ECO:0000313" key="6">
    <source>
        <dbReference type="Proteomes" id="UP000813463"/>
    </source>
</evidence>
<dbReference type="AlphaFoldDB" id="A0A9R0II54"/>
<keyword evidence="3 4" id="KW-0408">Iron</keyword>
<dbReference type="GO" id="GO:0051213">
    <property type="term" value="F:dioxygenase activity"/>
    <property type="evidence" value="ECO:0007669"/>
    <property type="project" value="UniProtKB-KW"/>
</dbReference>
<dbReference type="PANTHER" id="PTHR47991">
    <property type="entry name" value="OXOGLUTARATE/IRON-DEPENDENT DIOXYGENASE"/>
    <property type="match status" value="1"/>
</dbReference>
<keyword evidence="4" id="KW-0560">Oxidoreductase</keyword>
<gene>
    <name evidence="7" type="primary">LOC110789413</name>
</gene>
<evidence type="ECO:0000256" key="1">
    <source>
        <dbReference type="ARBA" id="ARBA00008056"/>
    </source>
</evidence>
<evidence type="ECO:0000313" key="7">
    <source>
        <dbReference type="RefSeq" id="XP_021849764.1"/>
    </source>
</evidence>
<evidence type="ECO:0000256" key="3">
    <source>
        <dbReference type="ARBA" id="ARBA00023004"/>
    </source>
</evidence>
<protein>
    <submittedName>
        <fullName evidence="7">Jasmonate-induced oxygenase 4</fullName>
    </submittedName>
</protein>
<evidence type="ECO:0000259" key="5">
    <source>
        <dbReference type="PROSITE" id="PS51471"/>
    </source>
</evidence>
<evidence type="ECO:0000256" key="4">
    <source>
        <dbReference type="RuleBase" id="RU003682"/>
    </source>
</evidence>
<dbReference type="InterPro" id="IPR026992">
    <property type="entry name" value="DIOX_N"/>
</dbReference>
<evidence type="ECO:0000256" key="2">
    <source>
        <dbReference type="ARBA" id="ARBA00022723"/>
    </source>
</evidence>
<dbReference type="OrthoDB" id="288590at2759"/>
<dbReference type="Pfam" id="PF03171">
    <property type="entry name" value="2OG-FeII_Oxy"/>
    <property type="match status" value="1"/>
</dbReference>
<reference evidence="7" key="2">
    <citation type="submission" date="2025-08" db="UniProtKB">
        <authorList>
            <consortium name="RefSeq"/>
        </authorList>
    </citation>
    <scope>IDENTIFICATION</scope>
    <source>
        <tissue evidence="7">Leaf</tissue>
    </source>
</reference>
<dbReference type="Pfam" id="PF14226">
    <property type="entry name" value="DIOX_N"/>
    <property type="match status" value="1"/>
</dbReference>
<dbReference type="RefSeq" id="XP_021849764.1">
    <property type="nucleotide sequence ID" value="XM_021994072.2"/>
</dbReference>
<dbReference type="GeneID" id="110789413"/>
<proteinExistence type="inferred from homology"/>
<dbReference type="FunFam" id="2.60.120.330:FF:000079">
    <property type="entry name" value="Protein SRG1"/>
    <property type="match status" value="1"/>
</dbReference>
<dbReference type="InterPro" id="IPR044861">
    <property type="entry name" value="IPNS-like_FE2OG_OXY"/>
</dbReference>
<accession>A0A9R0II54</accession>
<name>A0A9R0II54_SPIOL</name>
<keyword evidence="6" id="KW-1185">Reference proteome</keyword>
<dbReference type="Proteomes" id="UP000813463">
    <property type="component" value="Chromosome 2"/>
</dbReference>
<reference evidence="6" key="1">
    <citation type="journal article" date="2021" name="Nat. Commun.">
        <title>Genomic analyses provide insights into spinach domestication and the genetic basis of agronomic traits.</title>
        <authorList>
            <person name="Cai X."/>
            <person name="Sun X."/>
            <person name="Xu C."/>
            <person name="Sun H."/>
            <person name="Wang X."/>
            <person name="Ge C."/>
            <person name="Zhang Z."/>
            <person name="Wang Q."/>
            <person name="Fei Z."/>
            <person name="Jiao C."/>
            <person name="Wang Q."/>
        </authorList>
    </citation>
    <scope>NUCLEOTIDE SEQUENCE [LARGE SCALE GENOMIC DNA]</scope>
    <source>
        <strain evidence="6">cv. Varoflay</strain>
    </source>
</reference>
<dbReference type="InterPro" id="IPR027443">
    <property type="entry name" value="IPNS-like_sf"/>
</dbReference>